<dbReference type="InterPro" id="IPR014917">
    <property type="entry name" value="DUF1800"/>
</dbReference>
<reference evidence="1 2" key="1">
    <citation type="journal article" date="2018" name="Antonie Van Leeuwenhoek">
        <title>Larkinella terrae sp. nov., isolated from soil on Jeju Island, South Korea.</title>
        <authorList>
            <person name="Ten L.N."/>
            <person name="Jeon J."/>
            <person name="Park S.J."/>
            <person name="Park S."/>
            <person name="Lee S.Y."/>
            <person name="Kim M.K."/>
            <person name="Jung H.Y."/>
        </authorList>
    </citation>
    <scope>NUCLEOTIDE SEQUENCE [LARGE SCALE GENOMIC DNA]</scope>
    <source>
        <strain evidence="1 2">KCTC 52001</strain>
    </source>
</reference>
<dbReference type="Proteomes" id="UP000441754">
    <property type="component" value="Unassembled WGS sequence"/>
</dbReference>
<comment type="caution">
    <text evidence="1">The sequence shown here is derived from an EMBL/GenBank/DDBJ whole genome shotgun (WGS) entry which is preliminary data.</text>
</comment>
<proteinExistence type="predicted"/>
<dbReference type="EMBL" id="WJXZ01000014">
    <property type="protein sequence ID" value="MRS65237.1"/>
    <property type="molecule type" value="Genomic_DNA"/>
</dbReference>
<sequence>MAYLDPYTVPLTASTAAHLLRRATFGPTQQEITDFTGKTATQAVDTLFANVAYRASPPPPVEMEELRTDSGEPFLDKPFNDIRTFIYFGYIQYWWIGLMTEQNGHPSVLEKLTAFWQNHFVTANREVNDYRFTDRYLRFLRTNALGNFRDLVIGITKDPSMLIFQNGNENTKQSPNENYGRELQELFTVGQKDFAGNHNYTEQDVKEAAQVLTGWQVTNHMVPGSTSFGTVFNPDRHDTLNKVFSAKYNNTTIVGRSGESAGDAELGDLVTMLLSHPETPKFICRKLYRWYVNPNVTQEIENQVIIPLAAFFASPGNNYAITPVLKKLLTSTIFFDNRNIGAIVKSPAEFAIGMFRFFNQSVPDITTEYGPFRTMMNFLNLTMTAMQINFLNQPTVFGSLPYYQTGYSKNWINGTTLGLRAGTSDALVYPYLEIKPGYKLGIEILNRLTSIQPNFSDVTGTPAITSEQVLAEFSKNLFATELSQTQKNFLIDAIMMMNSSPRTTWIREWDAYRAAPTDPAKQNMILWRCQTLLKYMLRMAEYQLF</sequence>
<accession>A0A7K0ETV4</accession>
<dbReference type="RefSeq" id="WP_154178508.1">
    <property type="nucleotide sequence ID" value="NZ_WJXZ01000014.1"/>
</dbReference>
<dbReference type="AlphaFoldDB" id="A0A7K0ETV4"/>
<dbReference type="OrthoDB" id="9772295at2"/>
<evidence type="ECO:0000313" key="2">
    <source>
        <dbReference type="Proteomes" id="UP000441754"/>
    </source>
</evidence>
<protein>
    <submittedName>
        <fullName evidence="1">DUF1800 family protein</fullName>
    </submittedName>
</protein>
<evidence type="ECO:0000313" key="1">
    <source>
        <dbReference type="EMBL" id="MRS65237.1"/>
    </source>
</evidence>
<gene>
    <name evidence="1" type="ORF">GJJ30_28320</name>
</gene>
<keyword evidence="2" id="KW-1185">Reference proteome</keyword>
<name>A0A7K0ETV4_9BACT</name>
<dbReference type="Pfam" id="PF08811">
    <property type="entry name" value="DUF1800"/>
    <property type="match status" value="1"/>
</dbReference>
<organism evidence="1 2">
    <name type="scientific">Larkinella terrae</name>
    <dbReference type="NCBI Taxonomy" id="2025311"/>
    <lineage>
        <taxon>Bacteria</taxon>
        <taxon>Pseudomonadati</taxon>
        <taxon>Bacteroidota</taxon>
        <taxon>Cytophagia</taxon>
        <taxon>Cytophagales</taxon>
        <taxon>Spirosomataceae</taxon>
        <taxon>Larkinella</taxon>
    </lineage>
</organism>